<dbReference type="KEGG" id="mear:Mpt1_c00600"/>
<evidence type="ECO:0000256" key="1">
    <source>
        <dbReference type="ARBA" id="ARBA00006876"/>
    </source>
</evidence>
<dbReference type="STRING" id="1577791.Mpt1_c00600"/>
<dbReference type="AlphaFoldDB" id="A0A0A7LEL2"/>
<evidence type="ECO:0000256" key="6">
    <source>
        <dbReference type="ARBA" id="ARBA00023125"/>
    </source>
</evidence>
<dbReference type="PANTHER" id="PTHR22942">
    <property type="entry name" value="RECA/RAD51/RADA DNA STRAND-PAIRING FAMILY MEMBER"/>
    <property type="match status" value="1"/>
</dbReference>
<keyword evidence="5" id="KW-0067">ATP-binding</keyword>
<dbReference type="SMART" id="SM00382">
    <property type="entry name" value="AAA"/>
    <property type="match status" value="1"/>
</dbReference>
<dbReference type="PRINTS" id="PR01874">
    <property type="entry name" value="DNAREPAIRADA"/>
</dbReference>
<dbReference type="SUPFAM" id="SSF52540">
    <property type="entry name" value="P-loop containing nucleoside triphosphate hydrolases"/>
    <property type="match status" value="1"/>
</dbReference>
<dbReference type="HOGENOM" id="CLU_041732_2_0_2"/>
<evidence type="ECO:0000313" key="11">
    <source>
        <dbReference type="EMBL" id="AIZ55966.1"/>
    </source>
</evidence>
<evidence type="ECO:0000259" key="10">
    <source>
        <dbReference type="PROSITE" id="PS50162"/>
    </source>
</evidence>
<evidence type="ECO:0000256" key="3">
    <source>
        <dbReference type="ARBA" id="ARBA00022741"/>
    </source>
</evidence>
<dbReference type="PROSITE" id="PS50162">
    <property type="entry name" value="RECA_2"/>
    <property type="match status" value="1"/>
</dbReference>
<dbReference type="Pfam" id="PF08423">
    <property type="entry name" value="Rad51"/>
    <property type="match status" value="1"/>
</dbReference>
<dbReference type="GO" id="GO:0003684">
    <property type="term" value="F:damaged DNA binding"/>
    <property type="evidence" value="ECO:0007669"/>
    <property type="project" value="InterPro"/>
</dbReference>
<dbReference type="OrthoDB" id="17644at2157"/>
<dbReference type="RefSeq" id="WP_048111203.1">
    <property type="nucleotide sequence ID" value="NZ_CP010070.1"/>
</dbReference>
<dbReference type="EMBL" id="CP010070">
    <property type="protein sequence ID" value="AIZ55966.1"/>
    <property type="molecule type" value="Genomic_DNA"/>
</dbReference>
<dbReference type="Proteomes" id="UP000030787">
    <property type="component" value="Chromosome"/>
</dbReference>
<comment type="function">
    <text evidence="8">Involved in DNA repair and in homologous recombination. May regulate the cleavage reactions of the branch-structured DNA. Has a very weak ATPase activity that is not stimulated by DNA. Binds DNA but does not promote DNA strands exchange.</text>
</comment>
<dbReference type="InterPro" id="IPR011939">
    <property type="entry name" value="DNA_repair_and_recomb_RadB"/>
</dbReference>
<feature type="domain" description="RecA family profile 1" evidence="10">
    <location>
        <begin position="1"/>
        <end position="156"/>
    </location>
</feature>
<dbReference type="InterPro" id="IPR003593">
    <property type="entry name" value="AAA+_ATPase"/>
</dbReference>
<evidence type="ECO:0000313" key="12">
    <source>
        <dbReference type="Proteomes" id="UP000030787"/>
    </source>
</evidence>
<evidence type="ECO:0000256" key="9">
    <source>
        <dbReference type="NCBIfam" id="TIGR02237"/>
    </source>
</evidence>
<gene>
    <name evidence="11" type="primary">radB</name>
    <name evidence="11" type="ORF">Mpt1_c00600</name>
</gene>
<comment type="similarity">
    <text evidence="1">Belongs to the eukaryotic RecA-like protein family. RadB subfamily.</text>
</comment>
<keyword evidence="7" id="KW-0233">DNA recombination</keyword>
<keyword evidence="3" id="KW-0547">Nucleotide-binding</keyword>
<dbReference type="GeneID" id="24817735"/>
<evidence type="ECO:0000256" key="2">
    <source>
        <dbReference type="ARBA" id="ARBA00018143"/>
    </source>
</evidence>
<protein>
    <recommendedName>
        <fullName evidence="2 9">DNA repair and recombination protein RadB</fullName>
    </recommendedName>
</protein>
<reference evidence="11 12" key="1">
    <citation type="journal article" date="2014" name="Appl. Environ. Microbiol.">
        <title>Comparative Genome Analysis of 'Candidatus Methanoplasma termitum' Indicates a New Mode of Energy Metabolism in the Seventh Order of Methanogens.</title>
        <authorList>
            <person name="Lang K."/>
            <person name="Schuldes J."/>
            <person name="Klingl A."/>
            <person name="Poehlein A."/>
            <person name="Daniel R."/>
            <person name="Brune A."/>
        </authorList>
    </citation>
    <scope>NUCLEOTIDE SEQUENCE [LARGE SCALE GENOMIC DNA]</scope>
    <source>
        <strain evidence="12">Mpt1</strain>
    </source>
</reference>
<dbReference type="PIRSF" id="PIRSF003336">
    <property type="entry name" value="RadB"/>
    <property type="match status" value="1"/>
</dbReference>
<dbReference type="GO" id="GO:0006310">
    <property type="term" value="P:DNA recombination"/>
    <property type="evidence" value="ECO:0007669"/>
    <property type="project" value="UniProtKB-KW"/>
</dbReference>
<evidence type="ECO:0000256" key="7">
    <source>
        <dbReference type="ARBA" id="ARBA00023172"/>
    </source>
</evidence>
<sequence>MNRIPTGCVAFDNLLGGGIEKGSITLLYGEAGAGKSNVCLQAARNVIRNGQKVAYIDSEGLSYDRVNQIFGTEGESAKDLLVSQVHSFEEQSDKVDKTANLADKGVVVLAIVDSINMFYRINHDDTKTRNDFVRQIEVLMGMARRNDVAVLLTSQVYTNIATGGIEFIGGHALSHNAKTILRLDKKLNSVRTAVIIKHRSLPEGRSANYKITATGIEDL</sequence>
<keyword evidence="4" id="KW-0227">DNA damage</keyword>
<dbReference type="InterPro" id="IPR013632">
    <property type="entry name" value="Rad51_C"/>
</dbReference>
<dbReference type="Gene3D" id="3.40.50.300">
    <property type="entry name" value="P-loop containing nucleotide triphosphate hydrolases"/>
    <property type="match status" value="1"/>
</dbReference>
<dbReference type="PANTHER" id="PTHR22942:SF47">
    <property type="entry name" value="DNA REPAIR AND RECOMBINATION PROTEIN RADB"/>
    <property type="match status" value="1"/>
</dbReference>
<dbReference type="InterPro" id="IPR027417">
    <property type="entry name" value="P-loop_NTPase"/>
</dbReference>
<evidence type="ECO:0000256" key="4">
    <source>
        <dbReference type="ARBA" id="ARBA00022763"/>
    </source>
</evidence>
<accession>A0A0A7LEL2</accession>
<dbReference type="GO" id="GO:0006281">
    <property type="term" value="P:DNA repair"/>
    <property type="evidence" value="ECO:0007669"/>
    <property type="project" value="InterPro"/>
</dbReference>
<keyword evidence="12" id="KW-1185">Reference proteome</keyword>
<dbReference type="GO" id="GO:0005524">
    <property type="term" value="F:ATP binding"/>
    <property type="evidence" value="ECO:0007669"/>
    <property type="project" value="UniProtKB-KW"/>
</dbReference>
<keyword evidence="6" id="KW-0238">DNA-binding</keyword>
<dbReference type="InterPro" id="IPR020588">
    <property type="entry name" value="RecA_ATP-bd"/>
</dbReference>
<organism evidence="11 12">
    <name type="scientific">Candidatus Methanoplasma termitum</name>
    <dbReference type="NCBI Taxonomy" id="1577791"/>
    <lineage>
        <taxon>Archaea</taxon>
        <taxon>Methanobacteriati</taxon>
        <taxon>Thermoplasmatota</taxon>
        <taxon>Thermoplasmata</taxon>
        <taxon>Methanomassiliicoccales</taxon>
        <taxon>Methanomassiliicoccaceae</taxon>
        <taxon>Candidatus Methanoplasma</taxon>
    </lineage>
</organism>
<dbReference type="NCBIfam" id="TIGR02237">
    <property type="entry name" value="recomb_radB"/>
    <property type="match status" value="1"/>
</dbReference>
<proteinExistence type="inferred from homology"/>
<name>A0A0A7LEL2_9ARCH</name>
<evidence type="ECO:0000256" key="8">
    <source>
        <dbReference type="ARBA" id="ARBA00024641"/>
    </source>
</evidence>
<dbReference type="GO" id="GO:0140664">
    <property type="term" value="F:ATP-dependent DNA damage sensor activity"/>
    <property type="evidence" value="ECO:0007669"/>
    <property type="project" value="InterPro"/>
</dbReference>
<evidence type="ECO:0000256" key="5">
    <source>
        <dbReference type="ARBA" id="ARBA00022840"/>
    </source>
</evidence>